<gene>
    <name evidence="1" type="ORF">Rmf_41460</name>
</gene>
<proteinExistence type="predicted"/>
<dbReference type="InterPro" id="IPR029058">
    <property type="entry name" value="AB_hydrolase_fold"/>
</dbReference>
<sequence>MTEVEALARAFAAPGRISVPVLDAIHDAQHPVWLHAYRPAGYTPDRPVVFSMHGMARNGEEYREHWIDTADRHCVLVLAPAFPHETHPGERAYDDGGVVNAAGDVTPSRRWAYQVPARMLALLQRAGVTKRRQAFLFGHSAGAEFAQRMALLTDRSPFCAVVAANAGWYTLPTLLRPFPEGLGGLGLTDADLEARLAWPLTILVGEADLDTTGPSVPSLPAALAQGAHRFARAKHLLAFARAEAVRRGTACHWRLETAPGIAHDGHAMAQVCAALWFEGQVPDAARMAALAGKG</sequence>
<keyword evidence="2" id="KW-1185">Reference proteome</keyword>
<protein>
    <submittedName>
        <fullName evidence="1">Hydrolase</fullName>
    </submittedName>
</protein>
<evidence type="ECO:0000313" key="1">
    <source>
        <dbReference type="EMBL" id="BDG74217.1"/>
    </source>
</evidence>
<organism evidence="1 2">
    <name type="scientific">Roseomonas fluvialis</name>
    <dbReference type="NCBI Taxonomy" id="1750527"/>
    <lineage>
        <taxon>Bacteria</taxon>
        <taxon>Pseudomonadati</taxon>
        <taxon>Pseudomonadota</taxon>
        <taxon>Alphaproteobacteria</taxon>
        <taxon>Acetobacterales</taxon>
        <taxon>Roseomonadaceae</taxon>
        <taxon>Roseomonas</taxon>
    </lineage>
</organism>
<dbReference type="SUPFAM" id="SSF53474">
    <property type="entry name" value="alpha/beta-Hydrolases"/>
    <property type="match status" value="1"/>
</dbReference>
<dbReference type="RefSeq" id="WP_244408398.1">
    <property type="nucleotide sequence ID" value="NZ_AP025637.1"/>
</dbReference>
<dbReference type="EMBL" id="AP025637">
    <property type="protein sequence ID" value="BDG74217.1"/>
    <property type="molecule type" value="Genomic_DNA"/>
</dbReference>
<reference evidence="1 2" key="1">
    <citation type="journal article" date="2016" name="Microbes Environ.">
        <title>Phylogenetically diverse aerobic anoxygenic phototrophic bacteria isolated from epilithic biofilms in Tama river, Japan.</title>
        <authorList>
            <person name="Hirose S."/>
            <person name="Matsuura K."/>
            <person name="Haruta S."/>
        </authorList>
    </citation>
    <scope>NUCLEOTIDE SEQUENCE [LARGE SCALE GENOMIC DNA]</scope>
    <source>
        <strain evidence="1 2">S08</strain>
    </source>
</reference>
<keyword evidence="1" id="KW-0378">Hydrolase</keyword>
<dbReference type="Gene3D" id="3.40.50.1820">
    <property type="entry name" value="alpha/beta hydrolase"/>
    <property type="match status" value="1"/>
</dbReference>
<dbReference type="Proteomes" id="UP000831327">
    <property type="component" value="Chromosome"/>
</dbReference>
<accession>A0ABM7Y863</accession>
<dbReference type="GO" id="GO:0016787">
    <property type="term" value="F:hydrolase activity"/>
    <property type="evidence" value="ECO:0007669"/>
    <property type="project" value="UniProtKB-KW"/>
</dbReference>
<name>A0ABM7Y863_9PROT</name>
<evidence type="ECO:0000313" key="2">
    <source>
        <dbReference type="Proteomes" id="UP000831327"/>
    </source>
</evidence>